<dbReference type="AlphaFoldDB" id="K0INK2"/>
<dbReference type="OrthoDB" id="376275at2157"/>
<dbReference type="InParanoid" id="K0INK2"/>
<dbReference type="KEGG" id="nga:Ngar_c25970"/>
<reference evidence="1 2" key="1">
    <citation type="journal article" date="2012" name="Environ. Microbiol.">
        <title>The genome of the ammonia-oxidizing Candidatus Nitrososphaera gargensis: insights into metabolic versatility and environmental adaptations.</title>
        <authorList>
            <person name="Spang A."/>
            <person name="Poehlein A."/>
            <person name="Offre P."/>
            <person name="Zumbragel S."/>
            <person name="Haider S."/>
            <person name="Rychlik N."/>
            <person name="Nowka B."/>
            <person name="Schmeisser C."/>
            <person name="Lebedeva E.V."/>
            <person name="Rattei T."/>
            <person name="Bohm C."/>
            <person name="Schmid M."/>
            <person name="Galushko A."/>
            <person name="Hatzenpichler R."/>
            <person name="Weinmaier T."/>
            <person name="Daniel R."/>
            <person name="Schleper C."/>
            <person name="Spieck E."/>
            <person name="Streit W."/>
            <person name="Wagner M."/>
        </authorList>
    </citation>
    <scope>NUCLEOTIDE SEQUENCE [LARGE SCALE GENOMIC DNA]</scope>
    <source>
        <strain evidence="2">Ga9.2</strain>
    </source>
</reference>
<dbReference type="RefSeq" id="WP_015020054.1">
    <property type="nucleotide sequence ID" value="NC_018719.1"/>
</dbReference>
<dbReference type="EMBL" id="CP002408">
    <property type="protein sequence ID" value="AFU59519.1"/>
    <property type="molecule type" value="Genomic_DNA"/>
</dbReference>
<accession>K0INK2</accession>
<dbReference type="Proteomes" id="UP000008037">
    <property type="component" value="Chromosome"/>
</dbReference>
<dbReference type="HOGENOM" id="CLU_2646048_0_0_2"/>
<keyword evidence="2" id="KW-1185">Reference proteome</keyword>
<dbReference type="BioCyc" id="CNIT1237085:G1324-2597-MONOMER"/>
<dbReference type="GeneID" id="13794616"/>
<gene>
    <name evidence="1" type="ordered locus">Ngar_c25970</name>
</gene>
<proteinExistence type="predicted"/>
<organism evidence="1 2">
    <name type="scientific">Nitrososphaera gargensis (strain Ga9.2)</name>
    <dbReference type="NCBI Taxonomy" id="1237085"/>
    <lineage>
        <taxon>Archaea</taxon>
        <taxon>Nitrososphaerota</taxon>
        <taxon>Nitrososphaeria</taxon>
        <taxon>Nitrososphaerales</taxon>
        <taxon>Nitrososphaeraceae</taxon>
        <taxon>Nitrososphaera</taxon>
    </lineage>
</organism>
<sequence length="76" mass="8969">MLRQAAIHNKDTSVEQFAKGLGIRLDKLVVLNEKDCIKIKPKGWLEKKEWREINDILRMQGFNWLANDKNSCWIKT</sequence>
<evidence type="ECO:0000313" key="1">
    <source>
        <dbReference type="EMBL" id="AFU59519.1"/>
    </source>
</evidence>
<evidence type="ECO:0000313" key="2">
    <source>
        <dbReference type="Proteomes" id="UP000008037"/>
    </source>
</evidence>
<name>K0INK2_NITGG</name>
<protein>
    <submittedName>
        <fullName evidence="1">Uncharacterized protein</fullName>
    </submittedName>
</protein>